<keyword evidence="5" id="KW-1185">Reference proteome</keyword>
<dbReference type="InterPro" id="IPR037151">
    <property type="entry name" value="AlkB-like_sf"/>
</dbReference>
<dbReference type="InterPro" id="IPR027450">
    <property type="entry name" value="AlkB-like"/>
</dbReference>
<dbReference type="Proteomes" id="UP000815325">
    <property type="component" value="Unassembled WGS sequence"/>
</dbReference>
<dbReference type="Pfam" id="PF13532">
    <property type="entry name" value="2OG-FeII_Oxy_2"/>
    <property type="match status" value="1"/>
</dbReference>
<name>A0ABQ7H453_DUNSA</name>
<feature type="region of interest" description="Disordered" evidence="2">
    <location>
        <begin position="1"/>
        <end position="66"/>
    </location>
</feature>
<feature type="compositionally biased region" description="Polar residues" evidence="2">
    <location>
        <begin position="1"/>
        <end position="23"/>
    </location>
</feature>
<evidence type="ECO:0000313" key="5">
    <source>
        <dbReference type="Proteomes" id="UP000815325"/>
    </source>
</evidence>
<evidence type="ECO:0000256" key="2">
    <source>
        <dbReference type="SAM" id="MobiDB-lite"/>
    </source>
</evidence>
<evidence type="ECO:0000313" key="4">
    <source>
        <dbReference type="EMBL" id="KAF5841630.1"/>
    </source>
</evidence>
<dbReference type="EMBL" id="MU069481">
    <property type="protein sequence ID" value="KAF5841630.1"/>
    <property type="molecule type" value="Genomic_DNA"/>
</dbReference>
<dbReference type="InterPro" id="IPR032854">
    <property type="entry name" value="ALKBH3"/>
</dbReference>
<comment type="similarity">
    <text evidence="1">Belongs to the alkB family.</text>
</comment>
<proteinExistence type="inferred from homology"/>
<feature type="domain" description="Fe2OG dioxygenase" evidence="3">
    <location>
        <begin position="247"/>
        <end position="349"/>
    </location>
</feature>
<protein>
    <recommendedName>
        <fullName evidence="3">Fe2OG dioxygenase domain-containing protein</fullName>
    </recommendedName>
</protein>
<feature type="compositionally biased region" description="Low complexity" evidence="2">
    <location>
        <begin position="34"/>
        <end position="50"/>
    </location>
</feature>
<dbReference type="SUPFAM" id="SSF51197">
    <property type="entry name" value="Clavaminate synthase-like"/>
    <property type="match status" value="1"/>
</dbReference>
<dbReference type="PROSITE" id="PS51471">
    <property type="entry name" value="FE2OG_OXY"/>
    <property type="match status" value="1"/>
</dbReference>
<sequence>MNLFNMRSGQQVVHASPTAQSTRLAPRQKRLRAQKQLYERQQQQQKHQQQLSKHTGGREQQQQPRPIETLTLYPPSAAVAPQSADFLWSVWEQPRSAKGPSDLDTKQIAHLVAHWAQEAHVQKAGQHPQHKGFAALSEKQRNYALSNLTSLLAYASSTQLCPLAPGSIKHEAAWAAAHFQELSKELHSKLHALERTMCLPFRVLPLLMPHLELRELMNEVKLSRHKIFLDGGAKAVRDALRAATGEHYDSVLINYYEDERVGMRFHADPLYDCWTPATAVVSVGAPRRFAFRSTNNFEERTQFPVRNGDVVTMFGDCQDRFQHSVIVEKASTPTGSAGPRMSLVFKQRIKGR</sequence>
<organism evidence="4 5">
    <name type="scientific">Dunaliella salina</name>
    <name type="common">Green alga</name>
    <name type="synonym">Protococcus salinus</name>
    <dbReference type="NCBI Taxonomy" id="3046"/>
    <lineage>
        <taxon>Eukaryota</taxon>
        <taxon>Viridiplantae</taxon>
        <taxon>Chlorophyta</taxon>
        <taxon>core chlorophytes</taxon>
        <taxon>Chlorophyceae</taxon>
        <taxon>CS clade</taxon>
        <taxon>Chlamydomonadales</taxon>
        <taxon>Dunaliellaceae</taxon>
        <taxon>Dunaliella</taxon>
    </lineage>
</organism>
<comment type="caution">
    <text evidence="4">The sequence shown here is derived from an EMBL/GenBank/DDBJ whole genome shotgun (WGS) entry which is preliminary data.</text>
</comment>
<gene>
    <name evidence="4" type="ORF">DUNSADRAFT_12085</name>
</gene>
<evidence type="ECO:0000256" key="1">
    <source>
        <dbReference type="ARBA" id="ARBA00007879"/>
    </source>
</evidence>
<dbReference type="PANTHER" id="PTHR31212">
    <property type="entry name" value="ALPHA-KETOGLUTARATE-DEPENDENT DIOXYGENASE ALKB HOMOLOG 3"/>
    <property type="match status" value="1"/>
</dbReference>
<reference evidence="4" key="1">
    <citation type="submission" date="2017-08" db="EMBL/GenBank/DDBJ databases">
        <authorList>
            <person name="Polle J.E."/>
            <person name="Barry K."/>
            <person name="Cushman J."/>
            <person name="Schmutz J."/>
            <person name="Tran D."/>
            <person name="Hathwaick L.T."/>
            <person name="Yim W.C."/>
            <person name="Jenkins J."/>
            <person name="Mckie-Krisberg Z.M."/>
            <person name="Prochnik S."/>
            <person name="Lindquist E."/>
            <person name="Dockter R.B."/>
            <person name="Adam C."/>
            <person name="Molina H."/>
            <person name="Bunkerborg J."/>
            <person name="Jin E."/>
            <person name="Buchheim M."/>
            <person name="Magnuson J."/>
        </authorList>
    </citation>
    <scope>NUCLEOTIDE SEQUENCE</scope>
    <source>
        <strain evidence="4">CCAP 19/18</strain>
    </source>
</reference>
<accession>A0ABQ7H453</accession>
<dbReference type="PANTHER" id="PTHR31212:SF4">
    <property type="entry name" value="ALPHA-KETOGLUTARATE-DEPENDENT DIOXYGENASE ALKB HOMOLOG 3"/>
    <property type="match status" value="1"/>
</dbReference>
<evidence type="ECO:0000259" key="3">
    <source>
        <dbReference type="PROSITE" id="PS51471"/>
    </source>
</evidence>
<dbReference type="InterPro" id="IPR005123">
    <property type="entry name" value="Oxoglu/Fe-dep_dioxygenase_dom"/>
</dbReference>
<dbReference type="Gene3D" id="2.60.120.590">
    <property type="entry name" value="Alpha-ketoglutarate-dependent dioxygenase AlkB-like"/>
    <property type="match status" value="1"/>
</dbReference>